<feature type="compositionally biased region" description="Low complexity" evidence="1">
    <location>
        <begin position="228"/>
        <end position="249"/>
    </location>
</feature>
<sequence>MVGGESPAMTALAHVRSLATCPPPTPPTSSPPTNEDLTGQVRDSDGSTDSGEGGLDAPQEDTNNRGIFGDIPFIDSSGSSCDSPCESEDEGIGPWRAGGGSSSSSGREGGGGCCCPQGPAESSGCSAQDCVGGAQVLIQGRGLPATSVYCASVVASATAGATERTHRGVSVGGPNSSRDGTDQAPGPHHQAPGAPPTLGGVMHQKAAVAAPGITAPEITTHAVGPTMAAPDTAVAPGAASAPEGGTSATQPKGATPLQLRSALKRAGQKKHGRRVIIDESKNKCLEADYVILVHDESEPQLVSIRSFDLSLGGVGAVPPAGGGTVVEQLTLSPPEGYKDCFTHALHEHLQDESGEP</sequence>
<feature type="region of interest" description="Disordered" evidence="1">
    <location>
        <begin position="1"/>
        <end position="113"/>
    </location>
</feature>
<evidence type="ECO:0000313" key="3">
    <source>
        <dbReference type="Proteomes" id="UP001497623"/>
    </source>
</evidence>
<feature type="compositionally biased region" description="Gly residues" evidence="1">
    <location>
        <begin position="96"/>
        <end position="111"/>
    </location>
</feature>
<evidence type="ECO:0000313" key="2">
    <source>
        <dbReference type="EMBL" id="CAL4063275.1"/>
    </source>
</evidence>
<feature type="compositionally biased region" description="Low complexity" evidence="1">
    <location>
        <begin position="75"/>
        <end position="84"/>
    </location>
</feature>
<organism evidence="2 3">
    <name type="scientific">Meganyctiphanes norvegica</name>
    <name type="common">Northern krill</name>
    <name type="synonym">Thysanopoda norvegica</name>
    <dbReference type="NCBI Taxonomy" id="48144"/>
    <lineage>
        <taxon>Eukaryota</taxon>
        <taxon>Metazoa</taxon>
        <taxon>Ecdysozoa</taxon>
        <taxon>Arthropoda</taxon>
        <taxon>Crustacea</taxon>
        <taxon>Multicrustacea</taxon>
        <taxon>Malacostraca</taxon>
        <taxon>Eumalacostraca</taxon>
        <taxon>Eucarida</taxon>
        <taxon>Euphausiacea</taxon>
        <taxon>Euphausiidae</taxon>
        <taxon>Meganyctiphanes</taxon>
    </lineage>
</organism>
<reference evidence="2 3" key="1">
    <citation type="submission" date="2024-05" db="EMBL/GenBank/DDBJ databases">
        <authorList>
            <person name="Wallberg A."/>
        </authorList>
    </citation>
    <scope>NUCLEOTIDE SEQUENCE [LARGE SCALE GENOMIC DNA]</scope>
</reference>
<dbReference type="EMBL" id="CAXKWB010001085">
    <property type="protein sequence ID" value="CAL4063275.1"/>
    <property type="molecule type" value="Genomic_DNA"/>
</dbReference>
<feature type="region of interest" description="Disordered" evidence="1">
    <location>
        <begin position="160"/>
        <end position="200"/>
    </location>
</feature>
<proteinExistence type="predicted"/>
<gene>
    <name evidence="2" type="ORF">MNOR_LOCUS3238</name>
</gene>
<evidence type="ECO:0000256" key="1">
    <source>
        <dbReference type="SAM" id="MobiDB-lite"/>
    </source>
</evidence>
<protein>
    <submittedName>
        <fullName evidence="2">Uncharacterized protein</fullName>
    </submittedName>
</protein>
<feature type="region of interest" description="Disordered" evidence="1">
    <location>
        <begin position="227"/>
        <end position="254"/>
    </location>
</feature>
<feature type="non-terminal residue" evidence="2">
    <location>
        <position position="356"/>
    </location>
</feature>
<comment type="caution">
    <text evidence="2">The sequence shown here is derived from an EMBL/GenBank/DDBJ whole genome shotgun (WGS) entry which is preliminary data.</text>
</comment>
<name>A0AAV2PTX4_MEGNR</name>
<accession>A0AAV2PTX4</accession>
<dbReference type="AlphaFoldDB" id="A0AAV2PTX4"/>
<feature type="compositionally biased region" description="Pro residues" evidence="1">
    <location>
        <begin position="21"/>
        <end position="30"/>
    </location>
</feature>
<dbReference type="Proteomes" id="UP001497623">
    <property type="component" value="Unassembled WGS sequence"/>
</dbReference>
<feature type="compositionally biased region" description="Low complexity" evidence="1">
    <location>
        <begin position="183"/>
        <end position="192"/>
    </location>
</feature>
<keyword evidence="3" id="KW-1185">Reference proteome</keyword>